<dbReference type="Gene3D" id="3.90.1010.10">
    <property type="match status" value="1"/>
</dbReference>
<organism evidence="3 4">
    <name type="scientific">Petrimonas mucosa</name>
    <dbReference type="NCBI Taxonomy" id="1642646"/>
    <lineage>
        <taxon>Bacteria</taxon>
        <taxon>Pseudomonadati</taxon>
        <taxon>Bacteroidota</taxon>
        <taxon>Bacteroidia</taxon>
        <taxon>Bacteroidales</taxon>
        <taxon>Dysgonomonadaceae</taxon>
        <taxon>Petrimonas</taxon>
    </lineage>
</organism>
<dbReference type="PANTHER" id="PTHR43597:SF5">
    <property type="entry name" value="SUFE-LIKE PROTEIN 2, CHLOROPLASTIC"/>
    <property type="match status" value="1"/>
</dbReference>
<gene>
    <name evidence="3" type="primary">sufE</name>
    <name evidence="3" type="ORF">ING2E5A_2213</name>
</gene>
<proteinExistence type="inferred from homology"/>
<dbReference type="SUPFAM" id="SSF82649">
    <property type="entry name" value="SufE/NifU"/>
    <property type="match status" value="1"/>
</dbReference>
<dbReference type="EMBL" id="LT608328">
    <property type="protein sequence ID" value="SCM59026.1"/>
    <property type="molecule type" value="Genomic_DNA"/>
</dbReference>
<protein>
    <submittedName>
        <fullName evidence="3">Cysteine desulfuration protein SufE</fullName>
    </submittedName>
</protein>
<evidence type="ECO:0000259" key="2">
    <source>
        <dbReference type="Pfam" id="PF02657"/>
    </source>
</evidence>
<dbReference type="Proteomes" id="UP000178485">
    <property type="component" value="Chromosome i"/>
</dbReference>
<sequence length="144" mass="16617">MTINETEQEIIDEFSIYDDWMDKYAYIIEQGNLLPPLDERYKVPENIIQGCQSRVWLQTDFKGGKLLFQAESDAVIVKGLLALVLRVFNNRTPDEILASDLRFMKEIGLTEHLSPTRSNGLLSVIKQIRFYAMAYKAKGEQARQ</sequence>
<dbReference type="AlphaFoldDB" id="A0A1G4G8Z5"/>
<dbReference type="RefSeq" id="WP_071137381.1">
    <property type="nucleotide sequence ID" value="NZ_DUQN01000046.1"/>
</dbReference>
<evidence type="ECO:0000256" key="1">
    <source>
        <dbReference type="ARBA" id="ARBA00010282"/>
    </source>
</evidence>
<name>A0A1G4G8Z5_9BACT</name>
<dbReference type="Pfam" id="PF02657">
    <property type="entry name" value="SufE"/>
    <property type="match status" value="1"/>
</dbReference>
<evidence type="ECO:0000313" key="3">
    <source>
        <dbReference type="EMBL" id="SCM59026.1"/>
    </source>
</evidence>
<dbReference type="STRING" id="1642646.ING2E5A_2213"/>
<feature type="domain" description="Fe-S metabolism associated" evidence="2">
    <location>
        <begin position="12"/>
        <end position="129"/>
    </location>
</feature>
<keyword evidence="4" id="KW-1185">Reference proteome</keyword>
<reference evidence="3 4" key="1">
    <citation type="submission" date="2016-08" db="EMBL/GenBank/DDBJ databases">
        <authorList>
            <person name="Seilhamer J.J."/>
        </authorList>
    </citation>
    <scope>NUCLEOTIDE SEQUENCE [LARGE SCALE GENOMIC DNA]</scope>
    <source>
        <strain evidence="3">ING2-E5A</strain>
    </source>
</reference>
<dbReference type="InterPro" id="IPR003808">
    <property type="entry name" value="Fe-S_metab-assoc_dom"/>
</dbReference>
<dbReference type="PANTHER" id="PTHR43597">
    <property type="entry name" value="SULFUR ACCEPTOR PROTEIN CSDE"/>
    <property type="match status" value="1"/>
</dbReference>
<accession>A0A1G4G8Z5</accession>
<dbReference type="KEGG" id="pmuc:ING2E5A_2213"/>
<comment type="similarity">
    <text evidence="1">Belongs to the SufE family.</text>
</comment>
<evidence type="ECO:0000313" key="4">
    <source>
        <dbReference type="Proteomes" id="UP000178485"/>
    </source>
</evidence>